<sequence length="148" mass="16155">MEYGKYETLARYGYTGAARPQGDWQASAALTRQQYDDWRTRYLPRVARLADLGENNSLMNAQLARVGGLATSSLRTAQMAQDNQMARYGVSRPDNPDSNTLGLRNALAIAGAKNGIREAEQDRQMNILTGASAPARQQLSVGGQMMTA</sequence>
<dbReference type="GeneID" id="22277233"/>
<reference evidence="1 2" key="1">
    <citation type="journal article" date="2014" name="Emerg. Infect. Dis.">
        <title>Clinical Isolates of Shiga Toxin 1a-Producing Shigella flexneri with an Epidemiological Link to Recent Travel to Hispaniola.</title>
        <authorList>
            <person name="Gray M.D."/>
            <person name="Lampel K.A."/>
            <person name="Strockbine N.A."/>
            <person name="Fernandez R.E."/>
            <person name="Melton-Celsa A.R."/>
            <person name="Maurelli A.T."/>
        </authorList>
    </citation>
    <scope>NUCLEOTIDE SEQUENCE [LARGE SCALE GENOMIC DNA]</scope>
</reference>
<evidence type="ECO:0000313" key="1">
    <source>
        <dbReference type="EMBL" id="AHZ95234.1"/>
    </source>
</evidence>
<dbReference type="KEGG" id="vg:22277233"/>
<dbReference type="RefSeq" id="YP_009100290.1">
    <property type="nucleotide sequence ID" value="NC_025434.1"/>
</dbReference>
<dbReference type="EMBL" id="KJ603229">
    <property type="protein sequence ID" value="AHZ95234.1"/>
    <property type="molecule type" value="Genomic_DNA"/>
</dbReference>
<accession>A0A088CBR0</accession>
<organism evidence="1 2">
    <name type="scientific">Shigella phage POCJ13</name>
    <dbReference type="NCBI Taxonomy" id="1498227"/>
    <lineage>
        <taxon>Viruses</taxon>
        <taxon>Duplodnaviria</taxon>
        <taxon>Heunggongvirae</taxon>
        <taxon>Uroviricota</taxon>
        <taxon>Caudoviricetes</taxon>
        <taxon>Sepvirinae</taxon>
        <taxon>Diegovirus</taxon>
        <taxon>Diegovirus POCJ13</taxon>
    </lineage>
</organism>
<protein>
    <submittedName>
        <fullName evidence="1">Uncharacterized protein</fullName>
    </submittedName>
</protein>
<name>A0A088CBR0_9CAUD</name>
<dbReference type="OrthoDB" id="11785at10239"/>
<dbReference type="Proteomes" id="UP000029366">
    <property type="component" value="Segment"/>
</dbReference>
<evidence type="ECO:0000313" key="2">
    <source>
        <dbReference type="Proteomes" id="UP000029366"/>
    </source>
</evidence>
<keyword evidence="2" id="KW-1185">Reference proteome</keyword>
<proteinExistence type="predicted"/>